<dbReference type="PANTHER" id="PTHR43179">
    <property type="entry name" value="RHAMNOSYLTRANSFERASE WBBL"/>
    <property type="match status" value="1"/>
</dbReference>
<evidence type="ECO:0000313" key="1">
    <source>
        <dbReference type="EMBL" id="MPL95137.1"/>
    </source>
</evidence>
<dbReference type="EMBL" id="VSSQ01000456">
    <property type="protein sequence ID" value="MPL95137.1"/>
    <property type="molecule type" value="Genomic_DNA"/>
</dbReference>
<accession>A0A644VV40</accession>
<organism evidence="1">
    <name type="scientific">bioreactor metagenome</name>
    <dbReference type="NCBI Taxonomy" id="1076179"/>
    <lineage>
        <taxon>unclassified sequences</taxon>
        <taxon>metagenomes</taxon>
        <taxon>ecological metagenomes</taxon>
    </lineage>
</organism>
<dbReference type="InterPro" id="IPR029044">
    <property type="entry name" value="Nucleotide-diphossugar_trans"/>
</dbReference>
<dbReference type="AlphaFoldDB" id="A0A644VV40"/>
<keyword evidence="1" id="KW-0328">Glycosyltransferase</keyword>
<sequence length="285" mass="32725">MDLSIIIVNYNTRDLTNQTIDSIIKYTKGVDYEIIVVDNSSDKNQQCKYRNEQVTILPDIENRGFGHACNVGAKVSKGEFLLFLNSDTLIHDNSLMKCVQYMKNDQSIGVLGARILLRDGTLDHGCKRGFPTPSAAFYYYAGFDKKYPTSRKFGAYRQTFLSETETNEVDSVSGAFLMISKALFENVNGFDETFFMYGEDLDLCYRIKEKGYKVMYYPEAVITHLKGQSGLHKSSKIVIYHFYNAMILFYNEHYKSKYNFLVTMMVYGAVKTKYLLTVLKHRGSK</sequence>
<dbReference type="EC" id="2.4.1.289" evidence="1"/>
<comment type="caution">
    <text evidence="1">The sequence shown here is derived from an EMBL/GenBank/DDBJ whole genome shotgun (WGS) entry which is preliminary data.</text>
</comment>
<dbReference type="Pfam" id="PF13641">
    <property type="entry name" value="Glyco_tranf_2_3"/>
    <property type="match status" value="1"/>
</dbReference>
<dbReference type="CDD" id="cd04186">
    <property type="entry name" value="GT_2_like_c"/>
    <property type="match status" value="1"/>
</dbReference>
<proteinExistence type="predicted"/>
<keyword evidence="1" id="KW-0808">Transferase</keyword>
<protein>
    <submittedName>
        <fullName evidence="1">N-acetylglucosaminyl-diphospho-decaprenol L-rhamnosyltransferase</fullName>
        <ecNumber evidence="1">2.4.1.289</ecNumber>
    </submittedName>
</protein>
<dbReference type="PANTHER" id="PTHR43179:SF7">
    <property type="entry name" value="RHAMNOSYLTRANSFERASE WBBL"/>
    <property type="match status" value="1"/>
</dbReference>
<dbReference type="Gene3D" id="3.90.550.10">
    <property type="entry name" value="Spore Coat Polysaccharide Biosynthesis Protein SpsA, Chain A"/>
    <property type="match status" value="1"/>
</dbReference>
<name>A0A644VV40_9ZZZZ</name>
<dbReference type="SUPFAM" id="SSF53448">
    <property type="entry name" value="Nucleotide-diphospho-sugar transferases"/>
    <property type="match status" value="1"/>
</dbReference>
<reference evidence="1" key="1">
    <citation type="submission" date="2019-08" db="EMBL/GenBank/DDBJ databases">
        <authorList>
            <person name="Kucharzyk K."/>
            <person name="Murdoch R.W."/>
            <person name="Higgins S."/>
            <person name="Loffler F."/>
        </authorList>
    </citation>
    <scope>NUCLEOTIDE SEQUENCE</scope>
</reference>
<dbReference type="GO" id="GO:0102096">
    <property type="term" value="F:decaprenyl-N-acetyl-alpha-D-glucosaminyl-pyrophosphate:dTDP-alpha-L-rhamnose rhamnosyltransferase activity"/>
    <property type="evidence" value="ECO:0007669"/>
    <property type="project" value="UniProtKB-EC"/>
</dbReference>
<gene>
    <name evidence="1" type="primary">wbbL_3</name>
    <name evidence="1" type="ORF">SDC9_41303</name>
</gene>